<protein>
    <recommendedName>
        <fullName evidence="3">Nuclease-related domain-containing protein</fullName>
    </recommendedName>
</protein>
<accession>A0A1M7ALK2</accession>
<dbReference type="STRING" id="946677.SAMN05444484_1011485"/>
<sequence length="780" mass="90438">MPVSRKRKIVKKNKSSKKKYKPYEAVTQNLYRIDNPFQEEISFEQRIKPFLELAERSTIEFEIEFQKLQEYFKDYDPLYLCSFCVFYFIAEKEGIDKEAIDGRLDFHMFYLEILQCYSLYQERTLSAMPLNEKEEDFKKLLQDLNQHQSFAYFKLSNKATTEEEFGPVMLRLEMMHNTLAVRNWAYEGQMQKIAYELSASISAKFEDKLGFKPEVFLDVLFGLADLSTKKLNAHKNNIRPAIIAKNFNAVFDAYENNMPGVSPTNALSRLNLWEEFGKNLQMLKSFFIEHSDLKLKDIFTIDFEEIKALTNVSLSNEDISRIFDPLAYRFGDLSNEDKNHVFLNNPIHSKPFIRLDENKYFSAVPFLFSHLGIDLLESFIVKEKTLKDVYIKEKGKYLEEKIEKLFKDAFPDAKIFSGSLWTCPTTNKIFENDLIVLIEDFAIIVEAKSGTVSNPAKRGAPERLFQTLKDLVVAPSEQAIRFKNYLQNNKKLHIFKTKSGAKNELDSNLINYYVPLGVTLSNLGSIGCNLKKLIEAKVVTHKLEELAPSISFTDLEVIFDILPLQSEKVHYLSRRREFEAHVNFQGDELDLFGFYLKNGFNIGEDEYNNSTYLNLTLLSKELDPYMIGKGRGIQVKKPFLQKTQYWSDTLNYINSNGNNWLVASFILLNLPKQDQALFEKKLNELKSSIVRGKMSKPHNWVSLTCGPERRQYVIVGYPYKDIDTATRNNVLDQILELESKENLRGVVVLGYNLNNPNYPYSFIAGNLETNLFDKLDLTDN</sequence>
<dbReference type="RefSeq" id="WP_068840774.1">
    <property type="nucleotide sequence ID" value="NZ_FRBT01000001.1"/>
</dbReference>
<evidence type="ECO:0000313" key="1">
    <source>
        <dbReference type="EMBL" id="SHL43525.1"/>
    </source>
</evidence>
<evidence type="ECO:0000313" key="2">
    <source>
        <dbReference type="Proteomes" id="UP000184028"/>
    </source>
</evidence>
<dbReference type="AlphaFoldDB" id="A0A1M7ALK2"/>
<gene>
    <name evidence="1" type="ORF">SAMN05444484_1011485</name>
</gene>
<name>A0A1M7ALK2_9FLAO</name>
<evidence type="ECO:0008006" key="3">
    <source>
        <dbReference type="Google" id="ProtNLM"/>
    </source>
</evidence>
<dbReference type="Proteomes" id="UP000184028">
    <property type="component" value="Unassembled WGS sequence"/>
</dbReference>
<keyword evidence="2" id="KW-1185">Reference proteome</keyword>
<dbReference type="EMBL" id="FRBT01000001">
    <property type="protein sequence ID" value="SHL43525.1"/>
    <property type="molecule type" value="Genomic_DNA"/>
</dbReference>
<reference evidence="2" key="1">
    <citation type="submission" date="2016-11" db="EMBL/GenBank/DDBJ databases">
        <authorList>
            <person name="Varghese N."/>
            <person name="Submissions S."/>
        </authorList>
    </citation>
    <scope>NUCLEOTIDE SEQUENCE [LARGE SCALE GENOMIC DNA]</scope>
    <source>
        <strain evidence="2">DSM 24724</strain>
    </source>
</reference>
<dbReference type="OrthoDB" id="787523at2"/>
<proteinExistence type="predicted"/>
<organism evidence="1 2">
    <name type="scientific">Flavobacterium chilense</name>
    <dbReference type="NCBI Taxonomy" id="946677"/>
    <lineage>
        <taxon>Bacteria</taxon>
        <taxon>Pseudomonadati</taxon>
        <taxon>Bacteroidota</taxon>
        <taxon>Flavobacteriia</taxon>
        <taxon>Flavobacteriales</taxon>
        <taxon>Flavobacteriaceae</taxon>
        <taxon>Flavobacterium</taxon>
    </lineage>
</organism>